<dbReference type="CDD" id="cd00200">
    <property type="entry name" value="WD40"/>
    <property type="match status" value="1"/>
</dbReference>
<evidence type="ECO:0000256" key="1">
    <source>
        <dbReference type="ARBA" id="ARBA00022574"/>
    </source>
</evidence>
<dbReference type="InterPro" id="IPR011047">
    <property type="entry name" value="Quinoprotein_ADH-like_sf"/>
</dbReference>
<evidence type="ECO:0000256" key="3">
    <source>
        <dbReference type="PROSITE-ProRule" id="PRU00221"/>
    </source>
</evidence>
<dbReference type="InterPro" id="IPR019775">
    <property type="entry name" value="WD40_repeat_CS"/>
</dbReference>
<dbReference type="PANTHER" id="PTHR19848">
    <property type="entry name" value="WD40 REPEAT PROTEIN"/>
    <property type="match status" value="1"/>
</dbReference>
<dbReference type="SMART" id="SM00320">
    <property type="entry name" value="WD40"/>
    <property type="match status" value="6"/>
</dbReference>
<dbReference type="PRINTS" id="PR00320">
    <property type="entry name" value="GPROTEINBRPT"/>
</dbReference>
<keyword evidence="6" id="KW-1185">Reference proteome</keyword>
<dbReference type="Pfam" id="PF00400">
    <property type="entry name" value="WD40"/>
    <property type="match status" value="4"/>
</dbReference>
<dbReference type="PROSITE" id="PS00678">
    <property type="entry name" value="WD_REPEATS_1"/>
    <property type="match status" value="1"/>
</dbReference>
<feature type="region of interest" description="Disordered" evidence="4">
    <location>
        <begin position="406"/>
        <end position="442"/>
    </location>
</feature>
<dbReference type="Gene3D" id="2.130.10.10">
    <property type="entry name" value="YVTN repeat-like/Quinoprotein amine dehydrogenase"/>
    <property type="match status" value="2"/>
</dbReference>
<feature type="compositionally biased region" description="Basic and acidic residues" evidence="4">
    <location>
        <begin position="318"/>
        <end position="330"/>
    </location>
</feature>
<gene>
    <name evidence="5" type="ORF">BDQ12DRAFT_658303</name>
</gene>
<evidence type="ECO:0000256" key="4">
    <source>
        <dbReference type="SAM" id="MobiDB-lite"/>
    </source>
</evidence>
<dbReference type="STRING" id="68775.A0A5C3LKD7"/>
<accession>A0A5C3LKD7</accession>
<evidence type="ECO:0000256" key="2">
    <source>
        <dbReference type="ARBA" id="ARBA00022737"/>
    </source>
</evidence>
<proteinExistence type="predicted"/>
<dbReference type="InterPro" id="IPR001680">
    <property type="entry name" value="WD40_rpt"/>
</dbReference>
<dbReference type="AlphaFoldDB" id="A0A5C3LKD7"/>
<feature type="repeat" description="WD" evidence="3">
    <location>
        <begin position="228"/>
        <end position="261"/>
    </location>
</feature>
<reference evidence="5 6" key="1">
    <citation type="journal article" date="2019" name="Nat. Ecol. Evol.">
        <title>Megaphylogeny resolves global patterns of mushroom evolution.</title>
        <authorList>
            <person name="Varga T."/>
            <person name="Krizsan K."/>
            <person name="Foldi C."/>
            <person name="Dima B."/>
            <person name="Sanchez-Garcia M."/>
            <person name="Sanchez-Ramirez S."/>
            <person name="Szollosi G.J."/>
            <person name="Szarkandi J.G."/>
            <person name="Papp V."/>
            <person name="Albert L."/>
            <person name="Andreopoulos W."/>
            <person name="Angelini C."/>
            <person name="Antonin V."/>
            <person name="Barry K.W."/>
            <person name="Bougher N.L."/>
            <person name="Buchanan P."/>
            <person name="Buyck B."/>
            <person name="Bense V."/>
            <person name="Catcheside P."/>
            <person name="Chovatia M."/>
            <person name="Cooper J."/>
            <person name="Damon W."/>
            <person name="Desjardin D."/>
            <person name="Finy P."/>
            <person name="Geml J."/>
            <person name="Haridas S."/>
            <person name="Hughes K."/>
            <person name="Justo A."/>
            <person name="Karasinski D."/>
            <person name="Kautmanova I."/>
            <person name="Kiss B."/>
            <person name="Kocsube S."/>
            <person name="Kotiranta H."/>
            <person name="LaButti K.M."/>
            <person name="Lechner B.E."/>
            <person name="Liimatainen K."/>
            <person name="Lipzen A."/>
            <person name="Lukacs Z."/>
            <person name="Mihaltcheva S."/>
            <person name="Morgado L.N."/>
            <person name="Niskanen T."/>
            <person name="Noordeloos M.E."/>
            <person name="Ohm R.A."/>
            <person name="Ortiz-Santana B."/>
            <person name="Ovrebo C."/>
            <person name="Racz N."/>
            <person name="Riley R."/>
            <person name="Savchenko A."/>
            <person name="Shiryaev A."/>
            <person name="Soop K."/>
            <person name="Spirin V."/>
            <person name="Szebenyi C."/>
            <person name="Tomsovsky M."/>
            <person name="Tulloss R.E."/>
            <person name="Uehling J."/>
            <person name="Grigoriev I.V."/>
            <person name="Vagvolgyi C."/>
            <person name="Papp T."/>
            <person name="Martin F.M."/>
            <person name="Miettinen O."/>
            <person name="Hibbett D.S."/>
            <person name="Nagy L.G."/>
        </authorList>
    </citation>
    <scope>NUCLEOTIDE SEQUENCE [LARGE SCALE GENOMIC DNA]</scope>
    <source>
        <strain evidence="5 6">CBS 166.37</strain>
    </source>
</reference>
<keyword evidence="2" id="KW-0677">Repeat</keyword>
<dbReference type="PROSITE" id="PS50294">
    <property type="entry name" value="WD_REPEATS_REGION"/>
    <property type="match status" value="3"/>
</dbReference>
<feature type="compositionally biased region" description="Polar residues" evidence="4">
    <location>
        <begin position="421"/>
        <end position="437"/>
    </location>
</feature>
<protein>
    <submittedName>
        <fullName evidence="5">Quinon protein alcohol dehydrogenase-like superfamily</fullName>
    </submittedName>
</protein>
<evidence type="ECO:0000313" key="6">
    <source>
        <dbReference type="Proteomes" id="UP000308652"/>
    </source>
</evidence>
<dbReference type="PROSITE" id="PS50082">
    <property type="entry name" value="WD_REPEATS_2"/>
    <property type="match status" value="3"/>
</dbReference>
<dbReference type="InterPro" id="IPR020472">
    <property type="entry name" value="WD40_PAC1"/>
</dbReference>
<dbReference type="PANTHER" id="PTHR19848:SF8">
    <property type="entry name" value="F-BOX AND WD REPEAT DOMAIN CONTAINING 7"/>
    <property type="match status" value="1"/>
</dbReference>
<evidence type="ECO:0000313" key="5">
    <source>
        <dbReference type="EMBL" id="TFK33185.1"/>
    </source>
</evidence>
<feature type="compositionally biased region" description="Acidic residues" evidence="4">
    <location>
        <begin position="305"/>
        <end position="317"/>
    </location>
</feature>
<feature type="compositionally biased region" description="Basic and acidic residues" evidence="4">
    <location>
        <begin position="357"/>
        <end position="368"/>
    </location>
</feature>
<name>A0A5C3LKD7_9AGAR</name>
<feature type="repeat" description="WD" evidence="3">
    <location>
        <begin position="4"/>
        <end position="36"/>
    </location>
</feature>
<dbReference type="SUPFAM" id="SSF50998">
    <property type="entry name" value="Quinoprotein alcohol dehydrogenase-like"/>
    <property type="match status" value="1"/>
</dbReference>
<feature type="region of interest" description="Disordered" evidence="4">
    <location>
        <begin position="287"/>
        <end position="390"/>
    </location>
</feature>
<dbReference type="Proteomes" id="UP000308652">
    <property type="component" value="Unassembled WGS sequence"/>
</dbReference>
<keyword evidence="1 3" id="KW-0853">WD repeat</keyword>
<organism evidence="5 6">
    <name type="scientific">Crucibulum laeve</name>
    <dbReference type="NCBI Taxonomy" id="68775"/>
    <lineage>
        <taxon>Eukaryota</taxon>
        <taxon>Fungi</taxon>
        <taxon>Dikarya</taxon>
        <taxon>Basidiomycota</taxon>
        <taxon>Agaricomycotina</taxon>
        <taxon>Agaricomycetes</taxon>
        <taxon>Agaricomycetidae</taxon>
        <taxon>Agaricales</taxon>
        <taxon>Agaricineae</taxon>
        <taxon>Nidulariaceae</taxon>
        <taxon>Crucibulum</taxon>
    </lineage>
</organism>
<dbReference type="EMBL" id="ML213653">
    <property type="protein sequence ID" value="TFK33185.1"/>
    <property type="molecule type" value="Genomic_DNA"/>
</dbReference>
<dbReference type="InterPro" id="IPR015943">
    <property type="entry name" value="WD40/YVTN_repeat-like_dom_sf"/>
</dbReference>
<dbReference type="OrthoDB" id="6262491at2759"/>
<sequence length="452" mass="49032">MPPLKGHSGRVTCVAYSPNGKHVVSSSWDRTIKVWDAAENGLVLIELSGHTSRVDSVGYSPSGQRVVSSSEDRTVRVWDAVTGVPLMQPLTQHNCAARNVVYSPDGSRLIAGNGEAIWVWDAESGEMLMKGPPVSVLGSWPLCISPDGLKVVTGTIEGLLYLWNPERDRPIAQISFTQTSSLGQREINALAFMPNNQHIIAGSGDNSVHFVDTLRNSHDFDHNIIQALAGHTNAILSVCCTSDGRHVVSSSSDNTIIIWNVGEGFGRKDWFLEQSAAAAPKLRQAEVQVDSKNDASSVLSHNLEEPNEEGVEDEVFEQPERINQEPKETAGEAQLMEQKEEELPMEVEGSSQTNSDNKAELSDQKDSVPVDGLNNSCLDKMSDRSGAASVVESVAAGRTRYQDLLLQTEDFSSSSDHESRYPSQSSKTRPPQNNGGPSASEGVLKKVFCGCF</sequence>
<feature type="repeat" description="WD" evidence="3">
    <location>
        <begin position="47"/>
        <end position="88"/>
    </location>
</feature>